<evidence type="ECO:0000256" key="5">
    <source>
        <dbReference type="ARBA" id="ARBA00023004"/>
    </source>
</evidence>
<dbReference type="GO" id="GO:0004497">
    <property type="term" value="F:monooxygenase activity"/>
    <property type="evidence" value="ECO:0007669"/>
    <property type="project" value="UniProtKB-KW"/>
</dbReference>
<keyword evidence="3 7" id="KW-0479">Metal-binding</keyword>
<feature type="region of interest" description="Disordered" evidence="8">
    <location>
        <begin position="1"/>
        <end position="25"/>
    </location>
</feature>
<protein>
    <submittedName>
        <fullName evidence="9">Cytochrome P450</fullName>
    </submittedName>
</protein>
<keyword evidence="10" id="KW-1185">Reference proteome</keyword>
<dbReference type="PRINTS" id="PR00359">
    <property type="entry name" value="BP450"/>
</dbReference>
<reference evidence="9" key="1">
    <citation type="journal article" date="2014" name="Int. J. Syst. Evol. Microbiol.">
        <title>Complete genome sequence of Corynebacterium casei LMG S-19264T (=DSM 44701T), isolated from a smear-ripened cheese.</title>
        <authorList>
            <consortium name="US DOE Joint Genome Institute (JGI-PGF)"/>
            <person name="Walter F."/>
            <person name="Albersmeier A."/>
            <person name="Kalinowski J."/>
            <person name="Ruckert C."/>
        </authorList>
    </citation>
    <scope>NUCLEOTIDE SEQUENCE</scope>
    <source>
        <strain evidence="9">JCM 4369</strain>
    </source>
</reference>
<accession>A0A918I9Z6</accession>
<dbReference type="Proteomes" id="UP000618795">
    <property type="component" value="Unassembled WGS sequence"/>
</dbReference>
<dbReference type="PANTHER" id="PTHR46696:SF1">
    <property type="entry name" value="CYTOCHROME P450 YJIB-RELATED"/>
    <property type="match status" value="1"/>
</dbReference>
<dbReference type="RefSeq" id="WP_229854064.1">
    <property type="nucleotide sequence ID" value="NZ_BMTD01000004.1"/>
</dbReference>
<dbReference type="GO" id="GO:0016705">
    <property type="term" value="F:oxidoreductase activity, acting on paired donors, with incorporation or reduction of molecular oxygen"/>
    <property type="evidence" value="ECO:0007669"/>
    <property type="project" value="InterPro"/>
</dbReference>
<evidence type="ECO:0000256" key="6">
    <source>
        <dbReference type="ARBA" id="ARBA00023033"/>
    </source>
</evidence>
<evidence type="ECO:0000256" key="4">
    <source>
        <dbReference type="ARBA" id="ARBA00023002"/>
    </source>
</evidence>
<evidence type="ECO:0000313" key="10">
    <source>
        <dbReference type="Proteomes" id="UP000618795"/>
    </source>
</evidence>
<name>A0A918I9Z6_9ACTN</name>
<evidence type="ECO:0000256" key="7">
    <source>
        <dbReference type="RuleBase" id="RU000461"/>
    </source>
</evidence>
<dbReference type="GO" id="GO:0020037">
    <property type="term" value="F:heme binding"/>
    <property type="evidence" value="ECO:0007669"/>
    <property type="project" value="InterPro"/>
</dbReference>
<evidence type="ECO:0000256" key="3">
    <source>
        <dbReference type="ARBA" id="ARBA00022723"/>
    </source>
</evidence>
<dbReference type="Gene3D" id="1.10.630.10">
    <property type="entry name" value="Cytochrome P450"/>
    <property type="match status" value="1"/>
</dbReference>
<dbReference type="InterPro" id="IPR036396">
    <property type="entry name" value="Cyt_P450_sf"/>
</dbReference>
<dbReference type="CDD" id="cd11030">
    <property type="entry name" value="CYP105-like"/>
    <property type="match status" value="1"/>
</dbReference>
<dbReference type="InterPro" id="IPR001128">
    <property type="entry name" value="Cyt_P450"/>
</dbReference>
<dbReference type="SUPFAM" id="SSF48264">
    <property type="entry name" value="Cytochrome P450"/>
    <property type="match status" value="1"/>
</dbReference>
<keyword evidence="6 7" id="KW-0503">Monooxygenase</keyword>
<dbReference type="InterPro" id="IPR017972">
    <property type="entry name" value="Cyt_P450_CS"/>
</dbReference>
<dbReference type="EMBL" id="BMTD01000004">
    <property type="protein sequence ID" value="GGU89437.1"/>
    <property type="molecule type" value="Genomic_DNA"/>
</dbReference>
<sequence length="415" mass="46290">MTTSATEAVSTPAEEPDAPAEGKTFPYQRTCPFTPPAEYAEMIGKDVSQVTLTGSGLRIWTVTGYQTIKTLLTDPRISASRKHDNFPFYFIAPPEYRTETSFIGYDGKEHSSTRRKAALTFTNRQVQRLRPRIEEIVDDHLDKLLALQPPADFHRVFSLAVPMTVICELLGIPQDQHDFFIKHGTALLGGHSTTEERQAAIVEVNAYIRELIQLKRRKPGEDLLSRAMADYAESGEEYTDRDLFNMVRLLMNGGHETTASQISLGTACLLENPDQLELLLNDPSLVKPAVEELVRFATIGDTAVPRVALEDIEIGGQVIRKGDGILCLGLAANRDPEVFPEPEKLDITRGSRKHLGFGHGVHHCIGADLARLELEIVWSKLFQRVPTLKLARPFLEIPRKEGAVIYGLWGLPVTW</sequence>
<dbReference type="PRINTS" id="PR00385">
    <property type="entry name" value="P450"/>
</dbReference>
<evidence type="ECO:0000256" key="1">
    <source>
        <dbReference type="ARBA" id="ARBA00010617"/>
    </source>
</evidence>
<organism evidence="9 10">
    <name type="scientific">Streptomyces filipinensis</name>
    <dbReference type="NCBI Taxonomy" id="66887"/>
    <lineage>
        <taxon>Bacteria</taxon>
        <taxon>Bacillati</taxon>
        <taxon>Actinomycetota</taxon>
        <taxon>Actinomycetes</taxon>
        <taxon>Kitasatosporales</taxon>
        <taxon>Streptomycetaceae</taxon>
        <taxon>Streptomyces</taxon>
    </lineage>
</organism>
<keyword evidence="2 7" id="KW-0349">Heme</keyword>
<gene>
    <name evidence="9" type="ORF">GCM10010260_24480</name>
</gene>
<proteinExistence type="inferred from homology"/>
<dbReference type="Pfam" id="PF00067">
    <property type="entry name" value="p450"/>
    <property type="match status" value="1"/>
</dbReference>
<evidence type="ECO:0000313" key="9">
    <source>
        <dbReference type="EMBL" id="GGU89437.1"/>
    </source>
</evidence>
<comment type="similarity">
    <text evidence="1 7">Belongs to the cytochrome P450 family.</text>
</comment>
<dbReference type="PANTHER" id="PTHR46696">
    <property type="entry name" value="P450, PUTATIVE (EUROFUNG)-RELATED"/>
    <property type="match status" value="1"/>
</dbReference>
<dbReference type="GO" id="GO:0005506">
    <property type="term" value="F:iron ion binding"/>
    <property type="evidence" value="ECO:0007669"/>
    <property type="project" value="InterPro"/>
</dbReference>
<keyword evidence="5 7" id="KW-0408">Iron</keyword>
<evidence type="ECO:0000256" key="2">
    <source>
        <dbReference type="ARBA" id="ARBA00022617"/>
    </source>
</evidence>
<dbReference type="PROSITE" id="PS00086">
    <property type="entry name" value="CYTOCHROME_P450"/>
    <property type="match status" value="1"/>
</dbReference>
<evidence type="ECO:0000256" key="8">
    <source>
        <dbReference type="SAM" id="MobiDB-lite"/>
    </source>
</evidence>
<dbReference type="InterPro" id="IPR002397">
    <property type="entry name" value="Cyt_P450_B"/>
</dbReference>
<reference evidence="9" key="2">
    <citation type="submission" date="2020-09" db="EMBL/GenBank/DDBJ databases">
        <authorList>
            <person name="Sun Q."/>
            <person name="Ohkuma M."/>
        </authorList>
    </citation>
    <scope>NUCLEOTIDE SEQUENCE</scope>
    <source>
        <strain evidence="9">JCM 4369</strain>
    </source>
</reference>
<dbReference type="FunFam" id="1.10.630.10:FF:000018">
    <property type="entry name" value="Cytochrome P450 monooxygenase"/>
    <property type="match status" value="1"/>
</dbReference>
<keyword evidence="4 7" id="KW-0560">Oxidoreductase</keyword>
<comment type="caution">
    <text evidence="9">The sequence shown here is derived from an EMBL/GenBank/DDBJ whole genome shotgun (WGS) entry which is preliminary data.</text>
</comment>
<dbReference type="AlphaFoldDB" id="A0A918I9Z6"/>